<dbReference type="Gene3D" id="3.40.710.10">
    <property type="entry name" value="DD-peptidase/beta-lactamase superfamily"/>
    <property type="match status" value="2"/>
</dbReference>
<comment type="similarity">
    <text evidence="1">Belongs to the peptidase S13 family.</text>
</comment>
<name>A0ABV8CG02_9GAMM</name>
<accession>A0ABV8CG02</accession>
<sequence>MKWSSIGYIAGLSLVSMISYASIQSGADKLINQVDPAINIGIQVVDLTTGSVLYQRNQARSFIPASNMKLFSDAAALMVLGPDYRFRNQLSTGTAQLQNGVLKGNLYLKLSGDPSFSRDRLASLMSSLKELHLTRIQGNVIIDSSHANVAPYPPGWMASDLTYSYGAPAAPVMIDANRIIATANPADKPGEPAIVEVDDDSGSIIINNQVKTKEKSAHCGVSFAMDKDNNLTVRGCVNVGQWAVQQKMAIRNPLKYAQGQVKQQLAKANIVLDGSVQLGKTPYGSMLLATDVSKPISQLMADTLKPSDNLYADSLFLHAADKLNGSPVNWAEAQTLVKKFLQQQTGIDMQQAVLTDGSGLSRYDLLTPTQTVNLLRFLFDRFPLSYEYIAALPVSGRDGTLQRRFRKPNQQDMVRAKTGTMTGIVSLSGYMYTANAHTLAFAIYINNTPGSSHNVSGKYRYLVDALCTYFLQQKPGNNSWAKVFTSNSRIKYQQSPTQAEQQRGRQARWRRLETVVKQALNGLPVTVIYRGNQLVLQDNHADLSRVLSALQNVRKKYPFAVELSSKDAPASHDAPIVLWSEAAILPQQAKRVWIIREAA</sequence>
<keyword evidence="4" id="KW-1185">Reference proteome</keyword>
<evidence type="ECO:0000256" key="2">
    <source>
        <dbReference type="ARBA" id="ARBA00022801"/>
    </source>
</evidence>
<reference evidence="4" key="1">
    <citation type="journal article" date="2019" name="Int. J. Syst. Evol. Microbiol.">
        <title>The Global Catalogue of Microorganisms (GCM) 10K type strain sequencing project: providing services to taxonomists for standard genome sequencing and annotation.</title>
        <authorList>
            <consortium name="The Broad Institute Genomics Platform"/>
            <consortium name="The Broad Institute Genome Sequencing Center for Infectious Disease"/>
            <person name="Wu L."/>
            <person name="Ma J."/>
        </authorList>
    </citation>
    <scope>NUCLEOTIDE SEQUENCE [LARGE SCALE GENOMIC DNA]</scope>
    <source>
        <strain evidence="4">CCUG 59858</strain>
    </source>
</reference>
<dbReference type="PANTHER" id="PTHR30023">
    <property type="entry name" value="D-ALANYL-D-ALANINE CARBOXYPEPTIDASE"/>
    <property type="match status" value="1"/>
</dbReference>
<dbReference type="NCBIfam" id="TIGR00666">
    <property type="entry name" value="PBP4"/>
    <property type="match status" value="1"/>
</dbReference>
<organism evidence="3 4">
    <name type="scientific">Legionella dresdenensis</name>
    <dbReference type="NCBI Taxonomy" id="450200"/>
    <lineage>
        <taxon>Bacteria</taxon>
        <taxon>Pseudomonadati</taxon>
        <taxon>Pseudomonadota</taxon>
        <taxon>Gammaproteobacteria</taxon>
        <taxon>Legionellales</taxon>
        <taxon>Legionellaceae</taxon>
        <taxon>Legionella</taxon>
    </lineage>
</organism>
<dbReference type="SUPFAM" id="SSF56601">
    <property type="entry name" value="beta-lactamase/transpeptidase-like"/>
    <property type="match status" value="1"/>
</dbReference>
<dbReference type="Pfam" id="PF02113">
    <property type="entry name" value="Peptidase_S13"/>
    <property type="match status" value="1"/>
</dbReference>
<keyword evidence="3" id="KW-0121">Carboxypeptidase</keyword>
<keyword evidence="2 3" id="KW-0378">Hydrolase</keyword>
<gene>
    <name evidence="3" type="primary">dacB</name>
    <name evidence="3" type="ORF">ACFORL_07650</name>
</gene>
<evidence type="ECO:0000256" key="1">
    <source>
        <dbReference type="ARBA" id="ARBA00006096"/>
    </source>
</evidence>
<dbReference type="RefSeq" id="WP_382342705.1">
    <property type="nucleotide sequence ID" value="NZ_JBHSAB010000016.1"/>
</dbReference>
<proteinExistence type="inferred from homology"/>
<dbReference type="EC" id="3.4.16.4" evidence="3"/>
<dbReference type="GO" id="GO:0009002">
    <property type="term" value="F:serine-type D-Ala-D-Ala carboxypeptidase activity"/>
    <property type="evidence" value="ECO:0007669"/>
    <property type="project" value="UniProtKB-EC"/>
</dbReference>
<protein>
    <submittedName>
        <fullName evidence="3">D-alanyl-D-alanine carboxypeptidase/D-alanyl-D-alanine-endopeptidase</fullName>
        <ecNumber evidence="3">3.4.16.4</ecNumber>
    </submittedName>
</protein>
<keyword evidence="3" id="KW-0645">Protease</keyword>
<evidence type="ECO:0000313" key="4">
    <source>
        <dbReference type="Proteomes" id="UP001595758"/>
    </source>
</evidence>
<dbReference type="InterPro" id="IPR012338">
    <property type="entry name" value="Beta-lactam/transpept-like"/>
</dbReference>
<evidence type="ECO:0000313" key="3">
    <source>
        <dbReference type="EMBL" id="MFC3908945.1"/>
    </source>
</evidence>
<dbReference type="EMBL" id="JBHSAB010000016">
    <property type="protein sequence ID" value="MFC3908945.1"/>
    <property type="molecule type" value="Genomic_DNA"/>
</dbReference>
<dbReference type="Proteomes" id="UP001595758">
    <property type="component" value="Unassembled WGS sequence"/>
</dbReference>
<comment type="caution">
    <text evidence="3">The sequence shown here is derived from an EMBL/GenBank/DDBJ whole genome shotgun (WGS) entry which is preliminary data.</text>
</comment>
<dbReference type="PRINTS" id="PR00922">
    <property type="entry name" value="DADACBPTASE3"/>
</dbReference>
<dbReference type="PANTHER" id="PTHR30023:SF0">
    <property type="entry name" value="PENICILLIN-SENSITIVE CARBOXYPEPTIDASE A"/>
    <property type="match status" value="1"/>
</dbReference>
<dbReference type="InterPro" id="IPR000667">
    <property type="entry name" value="Peptidase_S13"/>
</dbReference>
<dbReference type="Gene3D" id="3.50.80.20">
    <property type="entry name" value="D-Ala-D-Ala carboxypeptidase C, peptidase S13"/>
    <property type="match status" value="1"/>
</dbReference>